<dbReference type="Gene3D" id="3.40.30.10">
    <property type="entry name" value="Glutaredoxin"/>
    <property type="match status" value="1"/>
</dbReference>
<organism evidence="9 10">
    <name type="scientific">Sitophilus oryzae</name>
    <name type="common">Rice weevil</name>
    <name type="synonym">Curculio oryzae</name>
    <dbReference type="NCBI Taxonomy" id="7048"/>
    <lineage>
        <taxon>Eukaryota</taxon>
        <taxon>Metazoa</taxon>
        <taxon>Ecdysozoa</taxon>
        <taxon>Arthropoda</taxon>
        <taxon>Hexapoda</taxon>
        <taxon>Insecta</taxon>
        <taxon>Pterygota</taxon>
        <taxon>Neoptera</taxon>
        <taxon>Endopterygota</taxon>
        <taxon>Coleoptera</taxon>
        <taxon>Polyphaga</taxon>
        <taxon>Cucujiformia</taxon>
        <taxon>Curculionidae</taxon>
        <taxon>Dryophthorinae</taxon>
        <taxon>Sitophilus</taxon>
    </lineage>
</organism>
<name>A0A6J2YVL5_SITOR</name>
<sequence length="143" mass="15967">MSIYFSGSLTRSAGLISAICKQLNAVNLQPVKKIQVQFDPFHHNAVTARDFLFHITSSKVQQTNLNCSIKTNVVSDRSEPYIKIDLIENGSVKFLLNNLTVLEVLQGINKHISSKVPKEEISTASTAITKTKKLSVKKLNKRR</sequence>
<evidence type="ECO:0000256" key="2">
    <source>
        <dbReference type="ARBA" id="ARBA00005557"/>
    </source>
</evidence>
<evidence type="ECO:0000256" key="6">
    <source>
        <dbReference type="ARBA" id="ARBA00023274"/>
    </source>
</evidence>
<proteinExistence type="inferred from homology"/>
<reference evidence="10" key="1">
    <citation type="submission" date="2025-08" db="UniProtKB">
        <authorList>
            <consortium name="RefSeq"/>
        </authorList>
    </citation>
    <scope>IDENTIFICATION</scope>
    <source>
        <tissue evidence="10">Gonads</tissue>
    </source>
</reference>
<dbReference type="AlphaFoldDB" id="A0A6J2YVL5"/>
<keyword evidence="5" id="KW-0496">Mitochondrion</keyword>
<evidence type="ECO:0000256" key="7">
    <source>
        <dbReference type="ARBA" id="ARBA00035180"/>
    </source>
</evidence>
<evidence type="ECO:0000256" key="3">
    <source>
        <dbReference type="ARBA" id="ARBA00022946"/>
    </source>
</evidence>
<dbReference type="FunCoup" id="A0A6J2YVL5">
    <property type="interactions" value="56"/>
</dbReference>
<dbReference type="InterPro" id="IPR019716">
    <property type="entry name" value="Ribosomal_mL53"/>
</dbReference>
<comment type="subcellular location">
    <subcellularLocation>
        <location evidence="1">Mitochondrion</location>
    </subcellularLocation>
</comment>
<dbReference type="OrthoDB" id="6618793at2759"/>
<evidence type="ECO:0000313" key="10">
    <source>
        <dbReference type="RefSeq" id="XP_030766895.1"/>
    </source>
</evidence>
<comment type="similarity">
    <text evidence="2">Belongs to the mitochondrion-specific ribosomal protein mL53 family.</text>
</comment>
<keyword evidence="6" id="KW-0687">Ribonucleoprotein</keyword>
<dbReference type="InParanoid" id="A0A6J2YVL5"/>
<dbReference type="GO" id="GO:0005762">
    <property type="term" value="C:mitochondrial large ribosomal subunit"/>
    <property type="evidence" value="ECO:0007669"/>
    <property type="project" value="TreeGrafter"/>
</dbReference>
<evidence type="ECO:0000256" key="5">
    <source>
        <dbReference type="ARBA" id="ARBA00023128"/>
    </source>
</evidence>
<evidence type="ECO:0000256" key="4">
    <source>
        <dbReference type="ARBA" id="ARBA00022980"/>
    </source>
</evidence>
<dbReference type="PANTHER" id="PTHR33618">
    <property type="entry name" value="39S RIBOSOMAL PROTEIN L53, MITOCHONDRIAL"/>
    <property type="match status" value="1"/>
</dbReference>
<evidence type="ECO:0000313" key="9">
    <source>
        <dbReference type="Proteomes" id="UP000504635"/>
    </source>
</evidence>
<keyword evidence="9" id="KW-1185">Reference proteome</keyword>
<gene>
    <name evidence="10" type="primary">LOC115890728</name>
</gene>
<evidence type="ECO:0000256" key="1">
    <source>
        <dbReference type="ARBA" id="ARBA00004173"/>
    </source>
</evidence>
<dbReference type="KEGG" id="soy:115890728"/>
<evidence type="ECO:0000256" key="8">
    <source>
        <dbReference type="ARBA" id="ARBA00042721"/>
    </source>
</evidence>
<dbReference type="Proteomes" id="UP000504635">
    <property type="component" value="Unplaced"/>
</dbReference>
<protein>
    <recommendedName>
        <fullName evidence="7">Large ribosomal subunit protein mL53</fullName>
    </recommendedName>
    <alternativeName>
        <fullName evidence="8">39S ribosomal protein L53, mitochondrial</fullName>
    </alternativeName>
</protein>
<dbReference type="PANTHER" id="PTHR33618:SF1">
    <property type="entry name" value="LARGE RIBOSOMAL SUBUNIT PROTEIN ML53"/>
    <property type="match status" value="1"/>
</dbReference>
<dbReference type="GeneID" id="115890728"/>
<dbReference type="InterPro" id="IPR052473">
    <property type="entry name" value="mtLSU_mL53"/>
</dbReference>
<accession>A0A6J2YVL5</accession>
<dbReference type="Pfam" id="PF10780">
    <property type="entry name" value="MRP_L53"/>
    <property type="match status" value="1"/>
</dbReference>
<dbReference type="CTD" id="116540"/>
<keyword evidence="4 10" id="KW-0689">Ribosomal protein</keyword>
<keyword evidence="3" id="KW-0809">Transit peptide</keyword>
<dbReference type="RefSeq" id="XP_030766895.1">
    <property type="nucleotide sequence ID" value="XM_030911035.1"/>
</dbReference>